<dbReference type="Proteomes" id="UP000001072">
    <property type="component" value="Unassembled WGS sequence"/>
</dbReference>
<proteinExistence type="predicted"/>
<keyword evidence="2" id="KW-1185">Reference proteome</keyword>
<accession>F4RNC1</accession>
<dbReference type="GeneID" id="18930117"/>
<dbReference type="KEGG" id="mlr:MELLADRAFT_63621"/>
<dbReference type="EMBL" id="GL883110">
    <property type="protein sequence ID" value="EGG06123.1"/>
    <property type="molecule type" value="Genomic_DNA"/>
</dbReference>
<evidence type="ECO:0000313" key="1">
    <source>
        <dbReference type="EMBL" id="EGG06123.1"/>
    </source>
</evidence>
<evidence type="ECO:0000313" key="2">
    <source>
        <dbReference type="Proteomes" id="UP000001072"/>
    </source>
</evidence>
<dbReference type="InParanoid" id="F4RNC1"/>
<sequence>MSVPLGASDNIRKPIIFNNIHDSLQSRKPRNLEAMELSSFTVSEILVSQENEIWGSPRCTSEYSSWMEVDYPPEEFHLDSCDLAQVPGLDGSLHMLTSIQNSQIDDVTREATSVQADSGLTRIAASAQSKLRKRKNQIQNIVQNSDGNILKKWDMEVPSTRNLNLQGGINKVSRPRIHSQSHWKVSRSPRAKNKFFLFQKIGILNANLSPTLCYKIFESFLEIYKALEFKCGNNPEAIKAVTQAVKNASYGVVMVFLGLIRVFEAEGSRKENLEFLLNDGWDYVENFFQNWKNAELKDFALREHTKFVSQNASNPYFYLRYLKGIDNPNKVSFSLVYLLALDWSQRRGTPGIPGDGVSQHIQRLVDVYEADSNSIQGGLYGRIGIRNHAFWGVEQFSRQYWYSYGDTTKPPQDVLLLSSNAAQFHTPIGREMCRAVHIFFEDLIRDLNQKYLTMNGHPHLEDVPPEVVQDMNIITKSVSMAEYKVTVVVLGMIRILNKEHLTESQLERLINHAWNFLKKQFSEWKLLDFCTKDSQHLFNYDSVHLQYGTQVDSPEALFLGLGGFKSKNYFPKRCIAYLFNLWRNLVTQIMPGSQEYIETPAAIQDSPSGSIEKWNLLLRSHNHIYQSLGMNSLHRTDGDT</sequence>
<dbReference type="RefSeq" id="XP_007410774.1">
    <property type="nucleotide sequence ID" value="XM_007410712.1"/>
</dbReference>
<name>F4RNC1_MELLP</name>
<gene>
    <name evidence="1" type="ORF">MELLADRAFT_63621</name>
</gene>
<dbReference type="VEuPathDB" id="FungiDB:MELLADRAFT_63621"/>
<organism evidence="2">
    <name type="scientific">Melampsora larici-populina (strain 98AG31 / pathotype 3-4-7)</name>
    <name type="common">Poplar leaf rust fungus</name>
    <dbReference type="NCBI Taxonomy" id="747676"/>
    <lineage>
        <taxon>Eukaryota</taxon>
        <taxon>Fungi</taxon>
        <taxon>Dikarya</taxon>
        <taxon>Basidiomycota</taxon>
        <taxon>Pucciniomycotina</taxon>
        <taxon>Pucciniomycetes</taxon>
        <taxon>Pucciniales</taxon>
        <taxon>Melampsoraceae</taxon>
        <taxon>Melampsora</taxon>
    </lineage>
</organism>
<dbReference type="AlphaFoldDB" id="F4RNC1"/>
<dbReference type="HOGENOM" id="CLU_498816_0_0_1"/>
<protein>
    <submittedName>
        <fullName evidence="1">Uncharacterized protein</fullName>
    </submittedName>
</protein>
<reference evidence="2" key="1">
    <citation type="journal article" date="2011" name="Proc. Natl. Acad. Sci. U.S.A.">
        <title>Obligate biotrophy features unraveled by the genomic analysis of rust fungi.</title>
        <authorList>
            <person name="Duplessis S."/>
            <person name="Cuomo C.A."/>
            <person name="Lin Y.-C."/>
            <person name="Aerts A."/>
            <person name="Tisserant E."/>
            <person name="Veneault-Fourrey C."/>
            <person name="Joly D.L."/>
            <person name="Hacquard S."/>
            <person name="Amselem J."/>
            <person name="Cantarel B.L."/>
            <person name="Chiu R."/>
            <person name="Coutinho P.M."/>
            <person name="Feau N."/>
            <person name="Field M."/>
            <person name="Frey P."/>
            <person name="Gelhaye E."/>
            <person name="Goldberg J."/>
            <person name="Grabherr M.G."/>
            <person name="Kodira C.D."/>
            <person name="Kohler A."/>
            <person name="Kuees U."/>
            <person name="Lindquist E.A."/>
            <person name="Lucas S.M."/>
            <person name="Mago R."/>
            <person name="Mauceli E."/>
            <person name="Morin E."/>
            <person name="Murat C."/>
            <person name="Pangilinan J.L."/>
            <person name="Park R."/>
            <person name="Pearson M."/>
            <person name="Quesneville H."/>
            <person name="Rouhier N."/>
            <person name="Sakthikumar S."/>
            <person name="Salamov A.A."/>
            <person name="Schmutz J."/>
            <person name="Selles B."/>
            <person name="Shapiro H."/>
            <person name="Tanguay P."/>
            <person name="Tuskan G.A."/>
            <person name="Henrissat B."/>
            <person name="Van de Peer Y."/>
            <person name="Rouze P."/>
            <person name="Ellis J.G."/>
            <person name="Dodds P.N."/>
            <person name="Schein J.E."/>
            <person name="Zhong S."/>
            <person name="Hamelin R.C."/>
            <person name="Grigoriev I.V."/>
            <person name="Szabo L.J."/>
            <person name="Martin F."/>
        </authorList>
    </citation>
    <scope>NUCLEOTIDE SEQUENCE [LARGE SCALE GENOMIC DNA]</scope>
    <source>
        <strain evidence="2">98AG31 / pathotype 3-4-7</strain>
    </source>
</reference>